<dbReference type="PANTHER" id="PTHR11475:SF86">
    <property type="entry name" value="PEROXIDASE"/>
    <property type="match status" value="1"/>
</dbReference>
<dbReference type="GO" id="GO:0004601">
    <property type="term" value="F:peroxidase activity"/>
    <property type="evidence" value="ECO:0007669"/>
    <property type="project" value="UniProtKB-KW"/>
</dbReference>
<reference evidence="4" key="1">
    <citation type="submission" date="2021-12" db="EMBL/GenBank/DDBJ databases">
        <authorList>
            <person name="King R."/>
        </authorList>
    </citation>
    <scope>NUCLEOTIDE SEQUENCE</scope>
</reference>
<evidence type="ECO:0000313" key="4">
    <source>
        <dbReference type="EMBL" id="CAG9789465.1"/>
    </source>
</evidence>
<dbReference type="PROSITE" id="PS50292">
    <property type="entry name" value="PEROXIDASE_3"/>
    <property type="match status" value="1"/>
</dbReference>
<reference evidence="4" key="2">
    <citation type="submission" date="2022-10" db="EMBL/GenBank/DDBJ databases">
        <authorList>
            <consortium name="ENA_rothamsted_submissions"/>
            <consortium name="culmorum"/>
            <person name="King R."/>
        </authorList>
    </citation>
    <scope>NUCLEOTIDE SEQUENCE</scope>
</reference>
<dbReference type="PANTHER" id="PTHR11475">
    <property type="entry name" value="OXIDASE/PEROXIDASE"/>
    <property type="match status" value="1"/>
</dbReference>
<evidence type="ECO:0000256" key="2">
    <source>
        <dbReference type="PIRSR" id="PIRSR619791-2"/>
    </source>
</evidence>
<keyword evidence="2" id="KW-0479">Metal-binding</keyword>
<organism evidence="4 5">
    <name type="scientific">Diatraea saccharalis</name>
    <name type="common">sugarcane borer</name>
    <dbReference type="NCBI Taxonomy" id="40085"/>
    <lineage>
        <taxon>Eukaryota</taxon>
        <taxon>Metazoa</taxon>
        <taxon>Ecdysozoa</taxon>
        <taxon>Arthropoda</taxon>
        <taxon>Hexapoda</taxon>
        <taxon>Insecta</taxon>
        <taxon>Pterygota</taxon>
        <taxon>Neoptera</taxon>
        <taxon>Endopterygota</taxon>
        <taxon>Lepidoptera</taxon>
        <taxon>Glossata</taxon>
        <taxon>Ditrysia</taxon>
        <taxon>Pyraloidea</taxon>
        <taxon>Crambidae</taxon>
        <taxon>Crambinae</taxon>
        <taxon>Diatraea</taxon>
    </lineage>
</organism>
<evidence type="ECO:0000256" key="3">
    <source>
        <dbReference type="SAM" id="SignalP"/>
    </source>
</evidence>
<dbReference type="GO" id="GO:0046872">
    <property type="term" value="F:metal ion binding"/>
    <property type="evidence" value="ECO:0007669"/>
    <property type="project" value="UniProtKB-KW"/>
</dbReference>
<dbReference type="GO" id="GO:0006979">
    <property type="term" value="P:response to oxidative stress"/>
    <property type="evidence" value="ECO:0007669"/>
    <property type="project" value="InterPro"/>
</dbReference>
<feature type="binding site" description="axial binding residue" evidence="2">
    <location>
        <position position="381"/>
    </location>
    <ligand>
        <name>heme b</name>
        <dbReference type="ChEBI" id="CHEBI:60344"/>
    </ligand>
    <ligandPart>
        <name>Fe</name>
        <dbReference type="ChEBI" id="CHEBI:18248"/>
    </ligandPart>
</feature>
<dbReference type="InterPro" id="IPR010255">
    <property type="entry name" value="Haem_peroxidase_sf"/>
</dbReference>
<dbReference type="InterPro" id="IPR019791">
    <property type="entry name" value="Haem_peroxidase_animal"/>
</dbReference>
<evidence type="ECO:0008006" key="6">
    <source>
        <dbReference type="Google" id="ProtNLM"/>
    </source>
</evidence>
<keyword evidence="2" id="KW-0349">Heme</keyword>
<protein>
    <recommendedName>
        <fullName evidence="6">Peroxidase</fullName>
    </recommendedName>
</protein>
<feature type="signal peptide" evidence="3">
    <location>
        <begin position="1"/>
        <end position="21"/>
    </location>
</feature>
<keyword evidence="5" id="KW-1185">Reference proteome</keyword>
<dbReference type="Gene3D" id="1.10.640.10">
    <property type="entry name" value="Haem peroxidase domain superfamily, animal type"/>
    <property type="match status" value="1"/>
</dbReference>
<keyword evidence="3" id="KW-0732">Signal</keyword>
<evidence type="ECO:0000256" key="1">
    <source>
        <dbReference type="ARBA" id="ARBA00022559"/>
    </source>
</evidence>
<keyword evidence="1" id="KW-0560">Oxidoreductase</keyword>
<name>A0A9N9R3Q3_9NEOP</name>
<dbReference type="Pfam" id="PF03098">
    <property type="entry name" value="An_peroxidase"/>
    <property type="match status" value="1"/>
</dbReference>
<gene>
    <name evidence="4" type="ORF">DIATSA_LOCUS7197</name>
</gene>
<accession>A0A9N9R3Q3</accession>
<feature type="chain" id="PRO_5040505348" description="Peroxidase" evidence="3">
    <location>
        <begin position="22"/>
        <end position="444"/>
    </location>
</feature>
<proteinExistence type="predicted"/>
<dbReference type="GO" id="GO:0020037">
    <property type="term" value="F:heme binding"/>
    <property type="evidence" value="ECO:0007669"/>
    <property type="project" value="InterPro"/>
</dbReference>
<dbReference type="Proteomes" id="UP001153714">
    <property type="component" value="Chromosome 2"/>
</dbReference>
<evidence type="ECO:0000313" key="5">
    <source>
        <dbReference type="Proteomes" id="UP001153714"/>
    </source>
</evidence>
<sequence length="444" mass="50186">MDISGTLWSCVVISCIYSVTAEWYDTFTGNQITEARLAALRLNNLIPWCAIEVKNCSLDEPRRLDNSCNNIHRPSLGTIMTPYHHILPPDFPTNGGLRTAKSGRALPNARALRVALVPDGRIPNKNFTHLLTNMIVFVTADSTTVHDTANYVALTTTCCMPGGELDPRCMPIRVPDDDVHLRRSNVRCLNLTRSITYQRLGCTPETLPPERINLNTPMLDLAQVYGSETAKAMNFRERWGGRLKAEKLKGKDWPPGNGRVCFQNNLNETRCHALAESLVNSLLSVNMAFLWFMRQHNNLAERLAKVNPCWDDDKLYMVSRDINIATWQQIMYYDLMPNIVDYKYLLKNGVIFPDHGHVDDYDPSLEPLVSIDYTVASRWFHSLQEGRLNLYDNQGKILRQVAAVETTLHTGMLPLNNTLEGLTQGSFRQPCTSTDKAMDPDVSM</sequence>
<dbReference type="AlphaFoldDB" id="A0A9N9R3Q3"/>
<dbReference type="SUPFAM" id="SSF48113">
    <property type="entry name" value="Heme-dependent peroxidases"/>
    <property type="match status" value="1"/>
</dbReference>
<keyword evidence="2" id="KW-0408">Iron</keyword>
<dbReference type="InterPro" id="IPR037120">
    <property type="entry name" value="Haem_peroxidase_sf_animal"/>
</dbReference>
<dbReference type="OrthoDB" id="823504at2759"/>
<dbReference type="EMBL" id="OU893333">
    <property type="protein sequence ID" value="CAG9789465.1"/>
    <property type="molecule type" value="Genomic_DNA"/>
</dbReference>
<keyword evidence="1" id="KW-0575">Peroxidase</keyword>